<evidence type="ECO:0000313" key="1">
    <source>
        <dbReference type="EMBL" id="NML92833.1"/>
    </source>
</evidence>
<gene>
    <name evidence="1" type="ORF">HHL27_03985</name>
</gene>
<dbReference type="EMBL" id="JABBGM010000001">
    <property type="protein sequence ID" value="NML92833.1"/>
    <property type="molecule type" value="Genomic_DNA"/>
</dbReference>
<organism evidence="1 2">
    <name type="scientific">Novosphingobium olei</name>
    <dbReference type="NCBI Taxonomy" id="2728851"/>
    <lineage>
        <taxon>Bacteria</taxon>
        <taxon>Pseudomonadati</taxon>
        <taxon>Pseudomonadota</taxon>
        <taxon>Alphaproteobacteria</taxon>
        <taxon>Sphingomonadales</taxon>
        <taxon>Sphingomonadaceae</taxon>
        <taxon>Novosphingobium</taxon>
    </lineage>
</organism>
<reference evidence="1 2" key="1">
    <citation type="submission" date="2020-04" db="EMBL/GenBank/DDBJ databases">
        <title>Novosphingobium sp. TW-4 isolated from soil.</title>
        <authorList>
            <person name="Dahal R.H."/>
            <person name="Chaudhary D.K."/>
        </authorList>
    </citation>
    <scope>NUCLEOTIDE SEQUENCE [LARGE SCALE GENOMIC DNA]</scope>
    <source>
        <strain evidence="1 2">TW-4</strain>
    </source>
</reference>
<comment type="caution">
    <text evidence="1">The sequence shown here is derived from an EMBL/GenBank/DDBJ whole genome shotgun (WGS) entry which is preliminary data.</text>
</comment>
<dbReference type="AlphaFoldDB" id="A0A7Y0BMD7"/>
<keyword evidence="2" id="KW-1185">Reference proteome</keyword>
<evidence type="ECO:0000313" key="2">
    <source>
        <dbReference type="Proteomes" id="UP000583556"/>
    </source>
</evidence>
<protein>
    <recommendedName>
        <fullName evidence="3">PEP-CTERM sorting domain-containing protein</fullName>
    </recommendedName>
</protein>
<accession>A0A7Y0BMD7</accession>
<evidence type="ECO:0008006" key="3">
    <source>
        <dbReference type="Google" id="ProtNLM"/>
    </source>
</evidence>
<proteinExistence type="predicted"/>
<dbReference type="RefSeq" id="WP_169492032.1">
    <property type="nucleotide sequence ID" value="NZ_JABBGM010000001.1"/>
</dbReference>
<dbReference type="Proteomes" id="UP000583556">
    <property type="component" value="Unassembled WGS sequence"/>
</dbReference>
<name>A0A7Y0BMD7_9SPHN</name>
<sequence length="266" mass="27629">MKVFRLFGGVTRVSTLFLATAIVTNVPVFAKAVMTSTFDDLPSNTAIPNGYRDLVWNNFSVIDRRGQVPGGYHNGVVSGDDVASNVNGEKASIKAQNSRFAIKSGWFGAAWNDGLTIHVTGQVNGLDAYSRDIVVNTSGPVYQDFSGWKNLSGLTFDSFGGTNAGYGGSGPQFTMDNVSLHASRMLDMKLPIAAAFLGLGAVLIGTGDDQATPQCSSCGIPSVGAPEIDGGKLPLAVLLLVLGVAALDRRRRGAGDAGSANGAIAQ</sequence>